<dbReference type="InterPro" id="IPR015883">
    <property type="entry name" value="Glyco_hydro_20_cat"/>
</dbReference>
<feature type="chain" id="PRO_5034477667" description="Beta-hexosaminidase" evidence="9">
    <location>
        <begin position="21"/>
        <end position="612"/>
    </location>
</feature>
<feature type="signal peptide" evidence="9">
    <location>
        <begin position="1"/>
        <end position="20"/>
    </location>
</feature>
<dbReference type="GO" id="GO:0005975">
    <property type="term" value="P:carbohydrate metabolic process"/>
    <property type="evidence" value="ECO:0007669"/>
    <property type="project" value="InterPro"/>
</dbReference>
<dbReference type="SUPFAM" id="SSF55545">
    <property type="entry name" value="beta-N-acetylhexosaminidase-like domain"/>
    <property type="match status" value="1"/>
</dbReference>
<keyword evidence="5" id="KW-0325">Glycoprotein</keyword>
<dbReference type="OrthoDB" id="428480at2759"/>
<proteinExistence type="inferred from homology"/>
<dbReference type="Gene3D" id="3.20.20.80">
    <property type="entry name" value="Glycosidases"/>
    <property type="match status" value="1"/>
</dbReference>
<evidence type="ECO:0000259" key="11">
    <source>
        <dbReference type="Pfam" id="PF14845"/>
    </source>
</evidence>
<comment type="similarity">
    <text evidence="2 7">Belongs to the glycosyl hydrolase 20 family.</text>
</comment>
<feature type="domain" description="Beta-hexosaminidase eukaryotic type N-terminal" evidence="11">
    <location>
        <begin position="25"/>
        <end position="154"/>
    </location>
</feature>
<protein>
    <recommendedName>
        <fullName evidence="7">Beta-hexosaminidase</fullName>
        <ecNumber evidence="7">3.2.1.52</ecNumber>
    </recommendedName>
</protein>
<comment type="caution">
    <text evidence="12">The sequence shown here is derived from an EMBL/GenBank/DDBJ whole genome shotgun (WGS) entry which is preliminary data.</text>
</comment>
<dbReference type="GO" id="GO:0016020">
    <property type="term" value="C:membrane"/>
    <property type="evidence" value="ECO:0007669"/>
    <property type="project" value="TreeGrafter"/>
</dbReference>
<dbReference type="Proteomes" id="UP000612746">
    <property type="component" value="Unassembled WGS sequence"/>
</dbReference>
<reference evidence="12" key="1">
    <citation type="submission" date="2020-12" db="EMBL/GenBank/DDBJ databases">
        <title>Metabolic potential, ecology and presence of endohyphal bacteria is reflected in genomic diversity of Mucoromycotina.</title>
        <authorList>
            <person name="Muszewska A."/>
            <person name="Okrasinska A."/>
            <person name="Steczkiewicz K."/>
            <person name="Drgas O."/>
            <person name="Orlowska M."/>
            <person name="Perlinska-Lenart U."/>
            <person name="Aleksandrzak-Piekarczyk T."/>
            <person name="Szatraj K."/>
            <person name="Zielenkiewicz U."/>
            <person name="Pilsyk S."/>
            <person name="Malc E."/>
            <person name="Mieczkowski P."/>
            <person name="Kruszewska J.S."/>
            <person name="Biernat P."/>
            <person name="Pawlowska J."/>
        </authorList>
    </citation>
    <scope>NUCLEOTIDE SEQUENCE</scope>
    <source>
        <strain evidence="12">WA0000051536</strain>
    </source>
</reference>
<name>A0A8H7QB08_9FUNG</name>
<comment type="catalytic activity">
    <reaction evidence="1 7">
        <text>Hydrolysis of terminal non-reducing N-acetyl-D-hexosamine residues in N-acetyl-beta-D-hexosaminides.</text>
        <dbReference type="EC" id="3.2.1.52"/>
    </reaction>
</comment>
<feature type="active site" description="Proton donor" evidence="8">
    <location>
        <position position="341"/>
    </location>
</feature>
<evidence type="ECO:0000256" key="7">
    <source>
        <dbReference type="PIRNR" id="PIRNR001093"/>
    </source>
</evidence>
<evidence type="ECO:0000256" key="9">
    <source>
        <dbReference type="SAM" id="SignalP"/>
    </source>
</evidence>
<evidence type="ECO:0000256" key="4">
    <source>
        <dbReference type="ARBA" id="ARBA00022801"/>
    </source>
</evidence>
<dbReference type="GO" id="GO:0030203">
    <property type="term" value="P:glycosaminoglycan metabolic process"/>
    <property type="evidence" value="ECO:0007669"/>
    <property type="project" value="TreeGrafter"/>
</dbReference>
<dbReference type="EC" id="3.2.1.52" evidence="7"/>
<dbReference type="AlphaFoldDB" id="A0A8H7QB08"/>
<dbReference type="InterPro" id="IPR029018">
    <property type="entry name" value="Hex-like_dom2"/>
</dbReference>
<evidence type="ECO:0000313" key="12">
    <source>
        <dbReference type="EMBL" id="KAG2189086.1"/>
    </source>
</evidence>
<organism evidence="12 13">
    <name type="scientific">Umbelopsis vinacea</name>
    <dbReference type="NCBI Taxonomy" id="44442"/>
    <lineage>
        <taxon>Eukaryota</taxon>
        <taxon>Fungi</taxon>
        <taxon>Fungi incertae sedis</taxon>
        <taxon>Mucoromycota</taxon>
        <taxon>Mucoromycotina</taxon>
        <taxon>Umbelopsidomycetes</taxon>
        <taxon>Umbelopsidales</taxon>
        <taxon>Umbelopsidaceae</taxon>
        <taxon>Umbelopsis</taxon>
    </lineage>
</organism>
<keyword evidence="4 7" id="KW-0378">Hydrolase</keyword>
<dbReference type="PANTHER" id="PTHR22600">
    <property type="entry name" value="BETA-HEXOSAMINIDASE"/>
    <property type="match status" value="1"/>
</dbReference>
<evidence type="ECO:0000313" key="13">
    <source>
        <dbReference type="Proteomes" id="UP000612746"/>
    </source>
</evidence>
<keyword evidence="13" id="KW-1185">Reference proteome</keyword>
<evidence type="ECO:0000259" key="10">
    <source>
        <dbReference type="Pfam" id="PF00728"/>
    </source>
</evidence>
<keyword evidence="3 9" id="KW-0732">Signal</keyword>
<dbReference type="SUPFAM" id="SSF51445">
    <property type="entry name" value="(Trans)glycosidases"/>
    <property type="match status" value="1"/>
</dbReference>
<dbReference type="EMBL" id="JAEPRA010000001">
    <property type="protein sequence ID" value="KAG2189086.1"/>
    <property type="molecule type" value="Genomic_DNA"/>
</dbReference>
<evidence type="ECO:0000256" key="1">
    <source>
        <dbReference type="ARBA" id="ARBA00001231"/>
    </source>
</evidence>
<dbReference type="PRINTS" id="PR00738">
    <property type="entry name" value="GLHYDRLASE20"/>
</dbReference>
<evidence type="ECO:0000256" key="6">
    <source>
        <dbReference type="ARBA" id="ARBA00023295"/>
    </source>
</evidence>
<accession>A0A8H7QB08</accession>
<evidence type="ECO:0000256" key="2">
    <source>
        <dbReference type="ARBA" id="ARBA00006285"/>
    </source>
</evidence>
<keyword evidence="6 7" id="KW-0326">Glycosidase</keyword>
<evidence type="ECO:0000256" key="5">
    <source>
        <dbReference type="ARBA" id="ARBA00023180"/>
    </source>
</evidence>
<evidence type="ECO:0000256" key="8">
    <source>
        <dbReference type="PIRSR" id="PIRSR001093-1"/>
    </source>
</evidence>
<dbReference type="InterPro" id="IPR025705">
    <property type="entry name" value="Beta_hexosaminidase_sua/sub"/>
</dbReference>
<dbReference type="PIRSF" id="PIRSF001093">
    <property type="entry name" value="B-hxosamndse_ab_euk"/>
    <property type="match status" value="1"/>
</dbReference>
<dbReference type="Pfam" id="PF00728">
    <property type="entry name" value="Glyco_hydro_20"/>
    <property type="match status" value="1"/>
</dbReference>
<dbReference type="InterPro" id="IPR017853">
    <property type="entry name" value="GH"/>
</dbReference>
<sequence>MKAIVASIIAAIALVPATLAVKVNPLPIPQHIQWGNSGSIELDAHLSFHAPKNAVLEDAIKRTTKLIWKEKWVPQAVEKAPVDYPPFPTLSKEKRGAKHTLKKIDVVVTDLKADLQAGVDESYTLEIPSNSATGVITAKTVWGALHALSTLEQIVISDGKHGLLIEEPVTIKDSPKFQLRGVMLDTGRNFLKVETILRQIDALAWSKLNVLHWHIDDAQSWPIHMNSHPDMTKDAYSSKEIYSHSDVKKIINYARARGVRVIPEIDMPGHSVSGWQQIDPKIVACANSWWSNDNWPAHTAVEPNPGQLDIIYPGTYKAIKSVYKELTSLFTDNYFHVGFDELQTQCYNFSTPTMDWFKADSSRTYNDLAQHYVDNALPIFQDKKDRRLIMWEDSILSADFAAKSIPKNVIMQTWNNGPNNTKILTSKGYDVIVSSSDFFYLDCGFGGWVSNDPRYNVDYMPTLDSSISAAFAADPSTAYGPTTFNYGGGGGSWCAPYKTWQRIYDYDITVGLTAAEAKHVLGGITPLWAEQNDDTTVDSKMWPRAAALAESLWSGNRDANGKKRVTKFTQRILNYRERLVGRGVGASPLMPKYCWKNPHACDLYLDQSAVTA</sequence>
<evidence type="ECO:0000256" key="3">
    <source>
        <dbReference type="ARBA" id="ARBA00022729"/>
    </source>
</evidence>
<dbReference type="Gene3D" id="3.30.379.10">
    <property type="entry name" value="Chitobiase/beta-hexosaminidase domain 2-like"/>
    <property type="match status" value="1"/>
</dbReference>
<dbReference type="PANTHER" id="PTHR22600:SF26">
    <property type="entry name" value="BETA-N-ACETYLHEXOSAMINIDASE"/>
    <property type="match status" value="1"/>
</dbReference>
<gene>
    <name evidence="12" type="ORF">INT44_004228</name>
</gene>
<dbReference type="GO" id="GO:0016231">
    <property type="term" value="F:beta-N-acetylglucosaminidase activity"/>
    <property type="evidence" value="ECO:0007669"/>
    <property type="project" value="TreeGrafter"/>
</dbReference>
<dbReference type="CDD" id="cd06562">
    <property type="entry name" value="GH20_HexA_HexB-like"/>
    <property type="match status" value="1"/>
</dbReference>
<dbReference type="InterPro" id="IPR029019">
    <property type="entry name" value="HEX_eukaryotic_N"/>
</dbReference>
<dbReference type="Pfam" id="PF14845">
    <property type="entry name" value="Glycohydro_20b2"/>
    <property type="match status" value="1"/>
</dbReference>
<feature type="domain" description="Glycoside hydrolase family 20 catalytic" evidence="10">
    <location>
        <begin position="177"/>
        <end position="555"/>
    </location>
</feature>